<gene>
    <name evidence="1" type="primary">m772L</name>
    <name evidence="1" type="ORF">MT325_m772L</name>
</gene>
<evidence type="ECO:0000313" key="1">
    <source>
        <dbReference type="EMBL" id="ABT14326.1"/>
    </source>
</evidence>
<name>A7IVF2_PBCVM</name>
<sequence length="66" mass="7466">MKNLAACSMERMKRCMMMGSTSSSTSSDFLGDVFDCKEETKVTKCRHSENNVDWVPGVEILFVRLP</sequence>
<reference evidence="1 2" key="1">
    <citation type="journal article" date="2007" name="Virology">
        <title>Sequence and annotation of the 314-kb MT325 and the 321-kb FR483 viruses that infect Chlorella Pbi.</title>
        <authorList>
            <person name="Fitzgerald L.A."/>
            <person name="Graves M.V."/>
            <person name="Li X."/>
            <person name="Feldblyum T."/>
            <person name="Hartigan J."/>
            <person name="Van Etten J.L."/>
        </authorList>
    </citation>
    <scope>NUCLEOTIDE SEQUENCE [LARGE SCALE GENOMIC DNA]</scope>
    <source>
        <strain evidence="1 2">MT325</strain>
    </source>
</reference>
<organismHost>
    <name type="scientific">Paramecium bursaria</name>
    <dbReference type="NCBI Taxonomy" id="74790"/>
</organismHost>
<dbReference type="Proteomes" id="UP000246715">
    <property type="component" value="Segment"/>
</dbReference>
<organism evidence="1 2">
    <name type="scientific">Paramecium bursaria Chlorella virus MT325</name>
    <name type="common">PBCV-MT325</name>
    <dbReference type="NCBI Taxonomy" id="346932"/>
    <lineage>
        <taxon>Viruses</taxon>
        <taxon>Varidnaviria</taxon>
        <taxon>Bamfordvirae</taxon>
        <taxon>Nucleocytoviricota</taxon>
        <taxon>Megaviricetes</taxon>
        <taxon>Algavirales</taxon>
        <taxon>Phycodnaviridae</taxon>
        <taxon>Chlorovirus</taxon>
        <taxon>Chlorovirus conductrix</taxon>
        <taxon>Paramecium bursaria Chlorella virus A1</taxon>
    </lineage>
</organism>
<evidence type="ECO:0000313" key="2">
    <source>
        <dbReference type="Proteomes" id="UP000246715"/>
    </source>
</evidence>
<proteinExistence type="predicted"/>
<dbReference type="EMBL" id="DQ491001">
    <property type="protein sequence ID" value="ABT14326.1"/>
    <property type="molecule type" value="Genomic_DNA"/>
</dbReference>
<accession>A7IVF2</accession>
<protein>
    <submittedName>
        <fullName evidence="1">Uncharacterized protein m772L</fullName>
    </submittedName>
</protein>